<accession>A0A974BM31</accession>
<feature type="domain" description="Aminoglycoside phosphotransferase" evidence="1">
    <location>
        <begin position="23"/>
        <end position="234"/>
    </location>
</feature>
<evidence type="ECO:0000313" key="3">
    <source>
        <dbReference type="Proteomes" id="UP000611629"/>
    </source>
</evidence>
<protein>
    <submittedName>
        <fullName evidence="2">Phosphotransferase</fullName>
    </submittedName>
</protein>
<dbReference type="Gene3D" id="3.90.1200.10">
    <property type="match status" value="1"/>
</dbReference>
<evidence type="ECO:0000259" key="1">
    <source>
        <dbReference type="Pfam" id="PF01636"/>
    </source>
</evidence>
<keyword evidence="3" id="KW-1185">Reference proteome</keyword>
<evidence type="ECO:0000313" key="2">
    <source>
        <dbReference type="EMBL" id="NYB75899.1"/>
    </source>
</evidence>
<dbReference type="SUPFAM" id="SSF56112">
    <property type="entry name" value="Protein kinase-like (PK-like)"/>
    <property type="match status" value="1"/>
</dbReference>
<sequence>MQIMFEKICKQFDLGTLKSTPTPLAGGFMHKMYSMFTTTGNYAVKLLNPYVMQRETAKENYRKAEYFESILEKHSIPILPALVFHGQKMQEIDGQFFYVFNWYDGKALKGNEIKEHHCIEIGNVLARIHNLDTKKSPPYKRDEIHIDWNFYINKMKHENKELYELLRESCHLFYDSQEKGNKAIKSLDPILSICHNDMDSKNVLWNDNNYRIIDLECLSHANPSLELFELALCWSGYEDCNIDFNLFRKLIDSYLNAGGIKPQNWENLYDSNYGRLQWLEYNIKRVLGIDCGADEKEMGISEVKDTVAHVIYYHNIKENILNMGF</sequence>
<comment type="caution">
    <text evidence="2">The sequence shown here is derived from an EMBL/GenBank/DDBJ whole genome shotgun (WGS) entry which is preliminary data.</text>
</comment>
<proteinExistence type="predicted"/>
<dbReference type="InterPro" id="IPR002575">
    <property type="entry name" value="Aminoglycoside_PTrfase"/>
</dbReference>
<dbReference type="AlphaFoldDB" id="A0A974BM31"/>
<dbReference type="Proteomes" id="UP000611629">
    <property type="component" value="Unassembled WGS sequence"/>
</dbReference>
<dbReference type="Pfam" id="PF01636">
    <property type="entry name" value="APH"/>
    <property type="match status" value="1"/>
</dbReference>
<reference evidence="2" key="1">
    <citation type="submission" date="2020-07" db="EMBL/GenBank/DDBJ databases">
        <title>Genomic analysis of a strain of Sedimentibacter Hydroxybenzoicus DSM7310.</title>
        <authorList>
            <person name="Ma S."/>
        </authorList>
    </citation>
    <scope>NUCLEOTIDE SEQUENCE</scope>
    <source>
        <strain evidence="2">DSM 7310</strain>
    </source>
</reference>
<dbReference type="RefSeq" id="WP_179239618.1">
    <property type="nucleotide sequence ID" value="NZ_JACBNQ010000032.1"/>
</dbReference>
<name>A0A974BM31_SEDHY</name>
<dbReference type="InterPro" id="IPR011009">
    <property type="entry name" value="Kinase-like_dom_sf"/>
</dbReference>
<gene>
    <name evidence="2" type="ORF">HZF24_17250</name>
</gene>
<dbReference type="EMBL" id="JACBNQ010000032">
    <property type="protein sequence ID" value="NYB75899.1"/>
    <property type="molecule type" value="Genomic_DNA"/>
</dbReference>
<organism evidence="2 3">
    <name type="scientific">Sedimentibacter hydroxybenzoicus DSM 7310</name>
    <dbReference type="NCBI Taxonomy" id="1123245"/>
    <lineage>
        <taxon>Bacteria</taxon>
        <taxon>Bacillati</taxon>
        <taxon>Bacillota</taxon>
        <taxon>Tissierellia</taxon>
        <taxon>Sedimentibacter</taxon>
    </lineage>
</organism>